<feature type="compositionally biased region" description="Polar residues" evidence="1">
    <location>
        <begin position="852"/>
        <end position="862"/>
    </location>
</feature>
<feature type="compositionally biased region" description="Low complexity" evidence="1">
    <location>
        <begin position="874"/>
        <end position="890"/>
    </location>
</feature>
<feature type="compositionally biased region" description="Low complexity" evidence="1">
    <location>
        <begin position="584"/>
        <end position="598"/>
    </location>
</feature>
<feature type="region of interest" description="Disordered" evidence="1">
    <location>
        <begin position="345"/>
        <end position="761"/>
    </location>
</feature>
<feature type="region of interest" description="Disordered" evidence="1">
    <location>
        <begin position="784"/>
        <end position="815"/>
    </location>
</feature>
<dbReference type="OrthoDB" id="3259825at2759"/>
<feature type="region of interest" description="Disordered" evidence="1">
    <location>
        <begin position="213"/>
        <end position="292"/>
    </location>
</feature>
<accession>A0A9P3GNV3</accession>
<proteinExistence type="predicted"/>
<feature type="compositionally biased region" description="Polar residues" evidence="1">
    <location>
        <begin position="127"/>
        <end position="136"/>
    </location>
</feature>
<feature type="compositionally biased region" description="Low complexity" evidence="1">
    <location>
        <begin position="480"/>
        <end position="492"/>
    </location>
</feature>
<dbReference type="Proteomes" id="UP000703269">
    <property type="component" value="Unassembled WGS sequence"/>
</dbReference>
<gene>
    <name evidence="2" type="ORF">PsYK624_143530</name>
</gene>
<feature type="region of interest" description="Disordered" evidence="1">
    <location>
        <begin position="925"/>
        <end position="1073"/>
    </location>
</feature>
<feature type="compositionally biased region" description="Low complexity" evidence="1">
    <location>
        <begin position="1246"/>
        <end position="1264"/>
    </location>
</feature>
<feature type="compositionally biased region" description="Low complexity" evidence="1">
    <location>
        <begin position="614"/>
        <end position="629"/>
    </location>
</feature>
<feature type="compositionally biased region" description="Polar residues" evidence="1">
    <location>
        <begin position="1060"/>
        <end position="1073"/>
    </location>
</feature>
<feature type="compositionally biased region" description="Low complexity" evidence="1">
    <location>
        <begin position="1467"/>
        <end position="1487"/>
    </location>
</feature>
<organism evidence="2 3">
    <name type="scientific">Phanerochaete sordida</name>
    <dbReference type="NCBI Taxonomy" id="48140"/>
    <lineage>
        <taxon>Eukaryota</taxon>
        <taxon>Fungi</taxon>
        <taxon>Dikarya</taxon>
        <taxon>Basidiomycota</taxon>
        <taxon>Agaricomycotina</taxon>
        <taxon>Agaricomycetes</taxon>
        <taxon>Polyporales</taxon>
        <taxon>Phanerochaetaceae</taxon>
        <taxon>Phanerochaete</taxon>
    </lineage>
</organism>
<feature type="compositionally biased region" description="Polar residues" evidence="1">
    <location>
        <begin position="639"/>
        <end position="655"/>
    </location>
</feature>
<feature type="compositionally biased region" description="Low complexity" evidence="1">
    <location>
        <begin position="353"/>
        <end position="366"/>
    </location>
</feature>
<feature type="compositionally biased region" description="Low complexity" evidence="1">
    <location>
        <begin position="263"/>
        <end position="274"/>
    </location>
</feature>
<keyword evidence="3" id="KW-1185">Reference proteome</keyword>
<reference evidence="2 3" key="1">
    <citation type="submission" date="2021-08" db="EMBL/GenBank/DDBJ databases">
        <title>Draft Genome Sequence of Phanerochaete sordida strain YK-624.</title>
        <authorList>
            <person name="Mori T."/>
            <person name="Dohra H."/>
            <person name="Suzuki T."/>
            <person name="Kawagishi H."/>
            <person name="Hirai H."/>
        </authorList>
    </citation>
    <scope>NUCLEOTIDE SEQUENCE [LARGE SCALE GENOMIC DNA]</scope>
    <source>
        <strain evidence="2 3">YK-624</strain>
    </source>
</reference>
<feature type="region of interest" description="Disordered" evidence="1">
    <location>
        <begin position="830"/>
        <end position="890"/>
    </location>
</feature>
<feature type="compositionally biased region" description="Polar residues" evidence="1">
    <location>
        <begin position="1426"/>
        <end position="1435"/>
    </location>
</feature>
<feature type="compositionally biased region" description="Polar residues" evidence="1">
    <location>
        <begin position="956"/>
        <end position="965"/>
    </location>
</feature>
<evidence type="ECO:0000313" key="2">
    <source>
        <dbReference type="EMBL" id="GJE98131.1"/>
    </source>
</evidence>
<evidence type="ECO:0000313" key="3">
    <source>
        <dbReference type="Proteomes" id="UP000703269"/>
    </source>
</evidence>
<feature type="region of interest" description="Disordered" evidence="1">
    <location>
        <begin position="1552"/>
        <end position="1575"/>
    </location>
</feature>
<feature type="compositionally biased region" description="Polar residues" evidence="1">
    <location>
        <begin position="1196"/>
        <end position="1211"/>
    </location>
</feature>
<name>A0A9P3GNV3_9APHY</name>
<feature type="compositionally biased region" description="Polar residues" evidence="1">
    <location>
        <begin position="789"/>
        <end position="798"/>
    </location>
</feature>
<feature type="compositionally biased region" description="Low complexity" evidence="1">
    <location>
        <begin position="1500"/>
        <end position="1511"/>
    </location>
</feature>
<feature type="compositionally biased region" description="Low complexity" evidence="1">
    <location>
        <begin position="433"/>
        <end position="446"/>
    </location>
</feature>
<feature type="compositionally biased region" description="Polar residues" evidence="1">
    <location>
        <begin position="1230"/>
        <end position="1245"/>
    </location>
</feature>
<sequence length="1726" mass="181981">MNRFRKKSDAKRAVQAVDALREARVARVNQQHQPSPLPSLPPTSDFRTSLILPDLTRRFSVLRNSAGEPIGLDELKSRLADQRARGSEHRVSEEEEDMILEALGRLRGQGRPRPLAEDSTGDERVSTAFSESQEGSRMSAALSLAGAQSVRSNVTAASGTSSALHGSSSAASISSSKASQAAAARRMSNNLFGSGKFHDHSYMRTAHARRGAGTPIPAARAGPVKHADSNTSMSTVQSGRAAGNGTSLYSDSQSLRPVTPEGSAYASSVPSSPVFPTHGKDGASSDGLSGTMSPEILGRASLALDEVIREFEEEGDDQIVMERSPITVVPPPIHTGATITTMSYSGSSARYQPDTSPSTSSPPTSATDEEPGMALSSDEASIAQPEAYRPSPSPYPRSSNTSPGPRLPGYIPGMPRPMTPRDREASFDADDQAPSTSTTPRATSPRLPGSNVAQPPPLLAQTLASNIYRSNSSASTNRGAATPVTPTASTSPLFFSRPTNGRFTPENRDRAYSGSGNASPAPPDSNDSSSRRRPTSPLSNVPYQSLPIAASSSSSSRPSTPSNVTWLSPSSPDGTRGHVRNGFGSTSTTSGRSRSGSTASITDAVASSYETDRTAQSGSSRSTASATTTRRARTPEASDTQANWYSNRQQSSASLNGAADYRSSSAMSSAADPGSPARPFRSPTPSYSPHTVAASPSAASFSDAGGYANGSGFGSASRRASRQNAHSSFTLSPGHALLLSPLGNSSRSSLESAGSSYHSWDEDHKKDRVFDLFTHLDPSFTEWHDLAGQASTSQTTPNESKESQEEVVRKETGLTKSDVLTVQDKLVAAALTKAATPEGRNRAGSVRRRRPSTSQSNYSATGAENRVASPPPQAQGQAQAQAQAQVAPARPDQIALLDAVVDSINSPRSKPMNVVPADDVAVLVHPPQEPVASSPGQRQRALADALFGSEDPDRTLLSSPATPSTALHPESPSINVADELPPTTAGPSAALGNEAVTESPSTPEVAPPAVTNPATLAPSHVDPTLLEAEVQRRIEAATAALRKSPSNPKLDGGSTRKRISPNQISSPTLVSASTSVDTIPLAAAGTASTQSRSAHSSSTRFGSRFKKLTGTLRAKTPIPVANEDFHTGSADVKTPLSAQVLTYHPDQFAMREQPASSSATETGRYKISPPPVVTPPASAGPGLRGFMSRFRKQRPGESTSTADKSFASPSTAGARPLTASPAASRVDPPRTSTDSQMRSAPATQGQFSQLRPLSPQSPLSQSFPEAIPEDTVPPASAPLPHPRDSNDAAALRQLYDAAANLGLDQEALHDLVVRSPSTTSRTTTWSKLTRNNSVATRRRTQQTDSLAPQSPGLPSESRVSVAESRPSFSETRPSIAETRPSVSEGRPSNSDIRPSFSDGRPSTEAVLPRPSAEIRQLTIRKHADASSASRSTPQPGSDPRRTIVRRTIIVPSDSRTPAMDLQEMLRRQSTSQRRRSAGAGSIASNRSLQDRAPTPPPPRSSTSRRFSTDRTPPVPSLPPSFTAQASALHPPAQMEKSSSAYDSLYDMYSGDNRGPNAASLDAAGPSSQAEEPLPESGPALEVIEYANGETIWSIVNGLRDDDTESFFDNRASFASDYSGEGVKVSFKEHGRKSSKGSSRSFLPRRKQPSVPASQRPETKVFFSSSGQIARLIESMSRDVDAGSFNITPELTHGHGGAGHSASSSLDMRWTPEERLEHMLASVSSDP</sequence>
<feature type="region of interest" description="Disordered" evidence="1">
    <location>
        <begin position="1683"/>
        <end position="1726"/>
    </location>
</feature>
<feature type="region of interest" description="Disordered" evidence="1">
    <location>
        <begin position="1147"/>
        <end position="1285"/>
    </location>
</feature>
<comment type="caution">
    <text evidence="2">The sequence shown here is derived from an EMBL/GenBank/DDBJ whole genome shotgun (WGS) entry which is preliminary data.</text>
</comment>
<feature type="compositionally biased region" description="Polar residues" evidence="1">
    <location>
        <begin position="563"/>
        <end position="573"/>
    </location>
</feature>
<feature type="compositionally biased region" description="Low complexity" evidence="1">
    <location>
        <begin position="1314"/>
        <end position="1330"/>
    </location>
</feature>
<feature type="region of interest" description="Disordered" evidence="1">
    <location>
        <begin position="1626"/>
        <end position="1659"/>
    </location>
</feature>
<feature type="region of interest" description="Disordered" evidence="1">
    <location>
        <begin position="1314"/>
        <end position="1538"/>
    </location>
</feature>
<feature type="region of interest" description="Disordered" evidence="1">
    <location>
        <begin position="105"/>
        <end position="136"/>
    </location>
</feature>
<dbReference type="EMBL" id="BPQB01000082">
    <property type="protein sequence ID" value="GJE98131.1"/>
    <property type="molecule type" value="Genomic_DNA"/>
</dbReference>
<feature type="compositionally biased region" description="Basic and acidic residues" evidence="1">
    <location>
        <begin position="799"/>
        <end position="813"/>
    </location>
</feature>
<feature type="compositionally biased region" description="Low complexity" evidence="1">
    <location>
        <begin position="693"/>
        <end position="704"/>
    </location>
</feature>
<feature type="compositionally biased region" description="Polar residues" evidence="1">
    <location>
        <begin position="229"/>
        <end position="256"/>
    </location>
</feature>
<feature type="compositionally biased region" description="Low complexity" evidence="1">
    <location>
        <begin position="737"/>
        <end position="756"/>
    </location>
</feature>
<feature type="compositionally biased region" description="Polar residues" evidence="1">
    <location>
        <begin position="462"/>
        <end position="479"/>
    </location>
</feature>
<feature type="region of interest" description="Disordered" evidence="1">
    <location>
        <begin position="26"/>
        <end position="45"/>
    </location>
</feature>
<evidence type="ECO:0000256" key="1">
    <source>
        <dbReference type="SAM" id="MobiDB-lite"/>
    </source>
</evidence>
<feature type="compositionally biased region" description="Low complexity" evidence="1">
    <location>
        <begin position="551"/>
        <end position="562"/>
    </location>
</feature>
<protein>
    <submittedName>
        <fullName evidence="2">Uncharacterized protein</fullName>
    </submittedName>
</protein>